<evidence type="ECO:0000256" key="7">
    <source>
        <dbReference type="ARBA" id="ARBA00023136"/>
    </source>
</evidence>
<dbReference type="GO" id="GO:0005886">
    <property type="term" value="C:plasma membrane"/>
    <property type="evidence" value="ECO:0007669"/>
    <property type="project" value="UniProtKB-SubCell"/>
</dbReference>
<dbReference type="Pfam" id="PF00528">
    <property type="entry name" value="BPD_transp_1"/>
    <property type="match status" value="1"/>
</dbReference>
<evidence type="ECO:0000313" key="12">
    <source>
        <dbReference type="EMBL" id="TGJ77283.1"/>
    </source>
</evidence>
<feature type="transmembrane region" description="Helical" evidence="10">
    <location>
        <begin position="99"/>
        <end position="126"/>
    </location>
</feature>
<feature type="transmembrane region" description="Helical" evidence="10">
    <location>
        <begin position="37"/>
        <end position="57"/>
    </location>
</feature>
<proteinExistence type="inferred from homology"/>
<dbReference type="GO" id="GO:0071916">
    <property type="term" value="F:dipeptide transmembrane transporter activity"/>
    <property type="evidence" value="ECO:0007669"/>
    <property type="project" value="TreeGrafter"/>
</dbReference>
<keyword evidence="6 10" id="KW-1133">Transmembrane helix</keyword>
<keyword evidence="3 10" id="KW-0813">Transport</keyword>
<comment type="subcellular location">
    <subcellularLocation>
        <location evidence="1 10">Cell membrane</location>
        <topology evidence="1 10">Multi-pass membrane protein</topology>
    </subcellularLocation>
</comment>
<name>A0A4Z0YEK0_9FIRM</name>
<dbReference type="InterPro" id="IPR025966">
    <property type="entry name" value="OppC_N"/>
</dbReference>
<evidence type="ECO:0000256" key="9">
    <source>
        <dbReference type="ARBA" id="ARBA00041106"/>
    </source>
</evidence>
<keyword evidence="4" id="KW-1003">Cell membrane</keyword>
<feature type="transmembrane region" description="Helical" evidence="10">
    <location>
        <begin position="263"/>
        <end position="286"/>
    </location>
</feature>
<dbReference type="PANTHER" id="PTHR43386:SF3">
    <property type="entry name" value="GLUTATHIONE TRANSPORT SYSTEM PERMEASE PROTEIN GSID"/>
    <property type="match status" value="1"/>
</dbReference>
<reference evidence="12 13" key="1">
    <citation type="submission" date="2019-04" db="EMBL/GenBank/DDBJ databases">
        <authorList>
            <person name="Poehlein A."/>
            <person name="Bengelsdorf F.R."/>
            <person name="Duerre P."/>
            <person name="Daniel R."/>
        </authorList>
    </citation>
    <scope>NUCLEOTIDE SEQUENCE [LARGE SCALE GENOMIC DNA]</scope>
    <source>
        <strain evidence="12 13">BS-1</strain>
    </source>
</reference>
<dbReference type="PROSITE" id="PS50928">
    <property type="entry name" value="ABC_TM1"/>
    <property type="match status" value="1"/>
</dbReference>
<comment type="caution">
    <text evidence="12">The sequence shown here is derived from an EMBL/GenBank/DDBJ whole genome shotgun (WGS) entry which is preliminary data.</text>
</comment>
<evidence type="ECO:0000256" key="4">
    <source>
        <dbReference type="ARBA" id="ARBA00022475"/>
    </source>
</evidence>
<evidence type="ECO:0000256" key="6">
    <source>
        <dbReference type="ARBA" id="ARBA00022989"/>
    </source>
</evidence>
<sequence length="298" mass="31667">MSEEKGALTVPQEEQALAPRQSRVKAFFIKFLGRKTAVVAACFIILLVIIAFLAPVLQPFDPATPDYDAILSPPNAKHLFGTDEYGRDILSRLLAGSRLSLSVSLSSVTLGAGLGAVLGILAGYYGGWLDSLIMRTADVLLAFPDILLAIAIVAVIGPGLSNVIIAVAVFSIPSFARIMRSSTLTVKQSLYVEAARSIGATNRSIMWKHIFPGTVASIIVNFTMRIGTAILAAASLSFLGFGAKPTEPDWGAMLSTGRNYLGVAPHIVYFSGGIIFLTVLAFNLLGDGLRDTLDPKIQ</sequence>
<evidence type="ECO:0000256" key="10">
    <source>
        <dbReference type="RuleBase" id="RU363032"/>
    </source>
</evidence>
<dbReference type="InterPro" id="IPR000515">
    <property type="entry name" value="MetI-like"/>
</dbReference>
<keyword evidence="13" id="KW-1185">Reference proteome</keyword>
<accession>A0A4Z0YEK0</accession>
<dbReference type="OrthoDB" id="9797852at2"/>
<dbReference type="CDD" id="cd06261">
    <property type="entry name" value="TM_PBP2"/>
    <property type="match status" value="1"/>
</dbReference>
<comment type="function">
    <text evidence="8">Part of the ABC transporter complex GsiABCD involved in glutathione import. Probably responsible for the translocation of the substrate across the membrane.</text>
</comment>
<comment type="similarity">
    <text evidence="2 10">Belongs to the binding-protein-dependent transport system permease family.</text>
</comment>
<feature type="domain" description="ABC transmembrane type-1" evidence="11">
    <location>
        <begin position="97"/>
        <end position="286"/>
    </location>
</feature>
<dbReference type="Gene3D" id="1.10.3720.10">
    <property type="entry name" value="MetI-like"/>
    <property type="match status" value="1"/>
</dbReference>
<evidence type="ECO:0000256" key="5">
    <source>
        <dbReference type="ARBA" id="ARBA00022692"/>
    </source>
</evidence>
<evidence type="ECO:0000256" key="1">
    <source>
        <dbReference type="ARBA" id="ARBA00004651"/>
    </source>
</evidence>
<dbReference type="Proteomes" id="UP000297714">
    <property type="component" value="Unassembled WGS sequence"/>
</dbReference>
<evidence type="ECO:0000256" key="8">
    <source>
        <dbReference type="ARBA" id="ARBA00037215"/>
    </source>
</evidence>
<dbReference type="EMBL" id="SRMQ01000002">
    <property type="protein sequence ID" value="TGJ77283.1"/>
    <property type="molecule type" value="Genomic_DNA"/>
</dbReference>
<feature type="transmembrane region" description="Helical" evidence="10">
    <location>
        <begin position="210"/>
        <end position="243"/>
    </location>
</feature>
<gene>
    <name evidence="12" type="primary">gsiD_1</name>
    <name evidence="12" type="ORF">CAGA_06520</name>
</gene>
<keyword evidence="7 10" id="KW-0472">Membrane</keyword>
<dbReference type="Pfam" id="PF12911">
    <property type="entry name" value="OppC_N"/>
    <property type="match status" value="1"/>
</dbReference>
<dbReference type="SUPFAM" id="SSF161098">
    <property type="entry name" value="MetI-like"/>
    <property type="match status" value="1"/>
</dbReference>
<keyword evidence="5 10" id="KW-0812">Transmembrane</keyword>
<evidence type="ECO:0000259" key="11">
    <source>
        <dbReference type="PROSITE" id="PS50928"/>
    </source>
</evidence>
<evidence type="ECO:0000256" key="3">
    <source>
        <dbReference type="ARBA" id="ARBA00022448"/>
    </source>
</evidence>
<dbReference type="InterPro" id="IPR050366">
    <property type="entry name" value="BP-dependent_transpt_permease"/>
</dbReference>
<evidence type="ECO:0000313" key="13">
    <source>
        <dbReference type="Proteomes" id="UP000297714"/>
    </source>
</evidence>
<protein>
    <recommendedName>
        <fullName evidence="9">Glutathione transport system permease protein GsiD</fullName>
    </recommendedName>
</protein>
<evidence type="ECO:0000256" key="2">
    <source>
        <dbReference type="ARBA" id="ARBA00009306"/>
    </source>
</evidence>
<dbReference type="AlphaFoldDB" id="A0A4Z0YEK0"/>
<organism evidence="12 13">
    <name type="scientific">Caproiciproducens galactitolivorans</name>
    <dbReference type="NCBI Taxonomy" id="642589"/>
    <lineage>
        <taxon>Bacteria</taxon>
        <taxon>Bacillati</taxon>
        <taxon>Bacillota</taxon>
        <taxon>Clostridia</taxon>
        <taxon>Eubacteriales</taxon>
        <taxon>Acutalibacteraceae</taxon>
        <taxon>Caproiciproducens</taxon>
    </lineage>
</organism>
<feature type="transmembrane region" description="Helical" evidence="10">
    <location>
        <begin position="146"/>
        <end position="172"/>
    </location>
</feature>
<dbReference type="RefSeq" id="WP_135657655.1">
    <property type="nucleotide sequence ID" value="NZ_JAJUFJ010000002.1"/>
</dbReference>
<dbReference type="PANTHER" id="PTHR43386">
    <property type="entry name" value="OLIGOPEPTIDE TRANSPORT SYSTEM PERMEASE PROTEIN APPC"/>
    <property type="match status" value="1"/>
</dbReference>
<dbReference type="InterPro" id="IPR035906">
    <property type="entry name" value="MetI-like_sf"/>
</dbReference>